<evidence type="ECO:0000313" key="2">
    <source>
        <dbReference type="EMBL" id="KAJ1217330.1"/>
    </source>
</evidence>
<dbReference type="Proteomes" id="UP001066276">
    <property type="component" value="Chromosome 1_1"/>
</dbReference>
<gene>
    <name evidence="2" type="ORF">NDU88_004924</name>
</gene>
<name>A0AAV7WX38_PLEWA</name>
<feature type="region of interest" description="Disordered" evidence="1">
    <location>
        <begin position="1"/>
        <end position="22"/>
    </location>
</feature>
<accession>A0AAV7WX38</accession>
<dbReference type="AlphaFoldDB" id="A0AAV7WX38"/>
<keyword evidence="3" id="KW-1185">Reference proteome</keyword>
<evidence type="ECO:0000313" key="3">
    <source>
        <dbReference type="Proteomes" id="UP001066276"/>
    </source>
</evidence>
<dbReference type="EMBL" id="JANPWB010000001">
    <property type="protein sequence ID" value="KAJ1217330.1"/>
    <property type="molecule type" value="Genomic_DNA"/>
</dbReference>
<proteinExistence type="predicted"/>
<evidence type="ECO:0000256" key="1">
    <source>
        <dbReference type="SAM" id="MobiDB-lite"/>
    </source>
</evidence>
<protein>
    <submittedName>
        <fullName evidence="2">Uncharacterized protein</fullName>
    </submittedName>
</protein>
<sequence length="104" mass="10893">MGPRCCMPEQPTQTGRRMGGYTHPKPGGLVDALRDFCWGPLLPGKRGSPLLLAVHSGEWRVHLVAEAAQELGRHLATLAAIAEAPGVSKGALPSRLHVPGGLSA</sequence>
<comment type="caution">
    <text evidence="2">The sequence shown here is derived from an EMBL/GenBank/DDBJ whole genome shotgun (WGS) entry which is preliminary data.</text>
</comment>
<reference evidence="2" key="1">
    <citation type="journal article" date="2022" name="bioRxiv">
        <title>Sequencing and chromosome-scale assembly of the giantPleurodeles waltlgenome.</title>
        <authorList>
            <person name="Brown T."/>
            <person name="Elewa A."/>
            <person name="Iarovenko S."/>
            <person name="Subramanian E."/>
            <person name="Araus A.J."/>
            <person name="Petzold A."/>
            <person name="Susuki M."/>
            <person name="Suzuki K.-i.T."/>
            <person name="Hayashi T."/>
            <person name="Toyoda A."/>
            <person name="Oliveira C."/>
            <person name="Osipova E."/>
            <person name="Leigh N.D."/>
            <person name="Simon A."/>
            <person name="Yun M.H."/>
        </authorList>
    </citation>
    <scope>NUCLEOTIDE SEQUENCE</scope>
    <source>
        <strain evidence="2">20211129_DDA</strain>
        <tissue evidence="2">Liver</tissue>
    </source>
</reference>
<organism evidence="2 3">
    <name type="scientific">Pleurodeles waltl</name>
    <name type="common">Iberian ribbed newt</name>
    <dbReference type="NCBI Taxonomy" id="8319"/>
    <lineage>
        <taxon>Eukaryota</taxon>
        <taxon>Metazoa</taxon>
        <taxon>Chordata</taxon>
        <taxon>Craniata</taxon>
        <taxon>Vertebrata</taxon>
        <taxon>Euteleostomi</taxon>
        <taxon>Amphibia</taxon>
        <taxon>Batrachia</taxon>
        <taxon>Caudata</taxon>
        <taxon>Salamandroidea</taxon>
        <taxon>Salamandridae</taxon>
        <taxon>Pleurodelinae</taxon>
        <taxon>Pleurodeles</taxon>
    </lineage>
</organism>